<dbReference type="InterPro" id="IPR029526">
    <property type="entry name" value="PGBD"/>
</dbReference>
<dbReference type="PANTHER" id="PTHR46599">
    <property type="entry name" value="PIGGYBAC TRANSPOSABLE ELEMENT-DERIVED PROTEIN 4"/>
    <property type="match status" value="1"/>
</dbReference>
<name>A0A922SBE3_SPOEX</name>
<protein>
    <recommendedName>
        <fullName evidence="2">PiggyBac transposable element-derived protein domain-containing protein</fullName>
    </recommendedName>
</protein>
<dbReference type="PANTHER" id="PTHR46599:SF3">
    <property type="entry name" value="PIGGYBAC TRANSPOSABLE ELEMENT-DERIVED PROTEIN 4"/>
    <property type="match status" value="1"/>
</dbReference>
<dbReference type="Proteomes" id="UP000814243">
    <property type="component" value="Unassembled WGS sequence"/>
</dbReference>
<feature type="region of interest" description="Disordered" evidence="1">
    <location>
        <begin position="1"/>
        <end position="46"/>
    </location>
</feature>
<feature type="domain" description="PiggyBac transposable element-derived protein" evidence="2">
    <location>
        <begin position="98"/>
        <end position="149"/>
    </location>
</feature>
<dbReference type="EMBL" id="JACEFF010000775">
    <property type="protein sequence ID" value="KAH9631144.1"/>
    <property type="molecule type" value="Genomic_DNA"/>
</dbReference>
<reference evidence="3" key="1">
    <citation type="journal article" date="2021" name="G3 (Bethesda)">
        <title>Genome and transcriptome analysis of the beet armyworm Spodoptera exigua reveals targets for pest control. .</title>
        <authorList>
            <person name="Simon S."/>
            <person name="Breeschoten T."/>
            <person name="Jansen H.J."/>
            <person name="Dirks R.P."/>
            <person name="Schranz M.E."/>
            <person name="Ros V.I.D."/>
        </authorList>
    </citation>
    <scope>NUCLEOTIDE SEQUENCE</scope>
    <source>
        <strain evidence="3">TB_SE_WUR_2020</strain>
    </source>
</reference>
<dbReference type="AlphaFoldDB" id="A0A922SBE3"/>
<comment type="caution">
    <text evidence="3">The sequence shown here is derived from an EMBL/GenBank/DDBJ whole genome shotgun (WGS) entry which is preliminary data.</text>
</comment>
<accession>A0A922SBE3</accession>
<evidence type="ECO:0000313" key="3">
    <source>
        <dbReference type="EMBL" id="KAH9631144.1"/>
    </source>
</evidence>
<feature type="domain" description="PiggyBac transposable element-derived protein" evidence="2">
    <location>
        <begin position="153"/>
        <end position="256"/>
    </location>
</feature>
<dbReference type="Pfam" id="PF13843">
    <property type="entry name" value="DDE_Tnp_1_7"/>
    <property type="match status" value="2"/>
</dbReference>
<evidence type="ECO:0000256" key="1">
    <source>
        <dbReference type="SAM" id="MobiDB-lite"/>
    </source>
</evidence>
<evidence type="ECO:0000259" key="2">
    <source>
        <dbReference type="Pfam" id="PF13843"/>
    </source>
</evidence>
<proteinExistence type="predicted"/>
<sequence>MSHRNYTTEELMRYLEDSDEDLDPFSDGSVEEYQPNYDEGEESEDTEVIANFIASSAGRRSEGPSAIPASSSVSNVSDAQWKRDVLPLEVQIGVVGEQRTHKIDPLIHKVINNFRILYIPSDVIVVDESMVKFHGKLIIRTYNPAKTDRYEEVVKAKLRRGEQIARQKDNLYTVLKWHDKRDVLMISTCHGDSMSNVTTKRGDVLKPDAIIDYNDAKKGIDISDQLALFHSPLRKSLTWYKKIAVDILFQVAIINARCIYNEGANGPKLTVLQVQEQLVRHLLGPAASTTESNHPPRSSIYSASIASSSYSGHSLQEIPRNANNKLVRKRCTGCYIKLKNEGLLARKAKQVHTECKRCEKAFCLDCYNEKHI</sequence>
<evidence type="ECO:0000313" key="4">
    <source>
        <dbReference type="Proteomes" id="UP000814243"/>
    </source>
</evidence>
<gene>
    <name evidence="3" type="ORF">HF086_001079</name>
</gene>
<feature type="compositionally biased region" description="Basic and acidic residues" evidence="1">
    <location>
        <begin position="1"/>
        <end position="16"/>
    </location>
</feature>
<organism evidence="3 4">
    <name type="scientific">Spodoptera exigua</name>
    <name type="common">Beet armyworm</name>
    <name type="synonym">Noctua fulgens</name>
    <dbReference type="NCBI Taxonomy" id="7107"/>
    <lineage>
        <taxon>Eukaryota</taxon>
        <taxon>Metazoa</taxon>
        <taxon>Ecdysozoa</taxon>
        <taxon>Arthropoda</taxon>
        <taxon>Hexapoda</taxon>
        <taxon>Insecta</taxon>
        <taxon>Pterygota</taxon>
        <taxon>Neoptera</taxon>
        <taxon>Endopterygota</taxon>
        <taxon>Lepidoptera</taxon>
        <taxon>Glossata</taxon>
        <taxon>Ditrysia</taxon>
        <taxon>Noctuoidea</taxon>
        <taxon>Noctuidae</taxon>
        <taxon>Amphipyrinae</taxon>
        <taxon>Spodoptera</taxon>
    </lineage>
</organism>